<evidence type="ECO:0000259" key="1">
    <source>
        <dbReference type="SMART" id="SM00914"/>
    </source>
</evidence>
<keyword evidence="3" id="KW-1185">Reference proteome</keyword>
<dbReference type="OrthoDB" id="2427704at2"/>
<accession>A0A0D7X4J0</accession>
<sequence length="155" mass="17593">MIKLNTVEIIEIIKKQIPKVMNITPVELKFTDDFGRTSLAATDHKFTLTNQHYSAKVMDCVLETQVRPILMCEIIYFLKCEFIDGHVDVRLDYDICAEGGRGPTASAVITFDHATQLGIEELADLIDLALHMNDRAWFEELSSQYVKTKAEASIR</sequence>
<dbReference type="EMBL" id="JTHP01000027">
    <property type="protein sequence ID" value="KJD44952.1"/>
    <property type="molecule type" value="Genomic_DNA"/>
</dbReference>
<dbReference type="AlphaFoldDB" id="A0A0D7X4J0"/>
<dbReference type="InterPro" id="IPR014957">
    <property type="entry name" value="IDEAL_dom"/>
</dbReference>
<dbReference type="Proteomes" id="UP000032534">
    <property type="component" value="Unassembled WGS sequence"/>
</dbReference>
<evidence type="ECO:0000313" key="2">
    <source>
        <dbReference type="EMBL" id="KJD44952.1"/>
    </source>
</evidence>
<name>A0A0D7X4J0_9BACL</name>
<dbReference type="Pfam" id="PF08858">
    <property type="entry name" value="IDEAL"/>
    <property type="match status" value="1"/>
</dbReference>
<dbReference type="SMART" id="SM00914">
    <property type="entry name" value="IDEAL"/>
    <property type="match status" value="1"/>
</dbReference>
<organism evidence="2 3">
    <name type="scientific">Paenibacillus terrae</name>
    <dbReference type="NCBI Taxonomy" id="159743"/>
    <lineage>
        <taxon>Bacteria</taxon>
        <taxon>Bacillati</taxon>
        <taxon>Bacillota</taxon>
        <taxon>Bacilli</taxon>
        <taxon>Bacillales</taxon>
        <taxon>Paenibacillaceae</taxon>
        <taxon>Paenibacillus</taxon>
    </lineage>
</organism>
<feature type="domain" description="IDEAL" evidence="1">
    <location>
        <begin position="110"/>
        <end position="145"/>
    </location>
</feature>
<gene>
    <name evidence="2" type="ORF">QD47_14520</name>
</gene>
<reference evidence="2 3" key="1">
    <citation type="submission" date="2014-11" db="EMBL/GenBank/DDBJ databases">
        <title>Draft Genome Sequences of Paenibacillus polymyxa NRRL B-30509 and Paenibacillus terrae NRRL B-30644, Strains from a Poultry Environment that Produce Tridecaptin A and Paenicidins.</title>
        <authorList>
            <person name="van Belkum M.J."/>
            <person name="Lohans C.T."/>
            <person name="Vederas J.C."/>
        </authorList>
    </citation>
    <scope>NUCLEOTIDE SEQUENCE [LARGE SCALE GENOMIC DNA]</scope>
    <source>
        <strain evidence="2 3">NRRL B-30644</strain>
    </source>
</reference>
<comment type="caution">
    <text evidence="2">The sequence shown here is derived from an EMBL/GenBank/DDBJ whole genome shotgun (WGS) entry which is preliminary data.</text>
</comment>
<dbReference type="PATRIC" id="fig|159743.3.peg.3232"/>
<protein>
    <recommendedName>
        <fullName evidence="1">IDEAL domain-containing protein</fullName>
    </recommendedName>
</protein>
<dbReference type="RefSeq" id="WP_044646813.1">
    <property type="nucleotide sequence ID" value="NZ_JTHP01000027.1"/>
</dbReference>
<proteinExistence type="predicted"/>
<evidence type="ECO:0000313" key="3">
    <source>
        <dbReference type="Proteomes" id="UP000032534"/>
    </source>
</evidence>